<dbReference type="InterPro" id="IPR036047">
    <property type="entry name" value="F-box-like_dom_sf"/>
</dbReference>
<evidence type="ECO:0000256" key="1">
    <source>
        <dbReference type="SAM" id="MobiDB-lite"/>
    </source>
</evidence>
<dbReference type="SUPFAM" id="SSF81383">
    <property type="entry name" value="F-box domain"/>
    <property type="match status" value="1"/>
</dbReference>
<dbReference type="Gene3D" id="1.20.1280.50">
    <property type="match status" value="1"/>
</dbReference>
<dbReference type="SMART" id="SM00612">
    <property type="entry name" value="Kelch"/>
    <property type="match status" value="2"/>
</dbReference>
<dbReference type="InterPro" id="IPR057499">
    <property type="entry name" value="Kelch_FKB95"/>
</dbReference>
<organism evidence="4">
    <name type="scientific">Noccaea caerulescens</name>
    <name type="common">Alpine penny-cress</name>
    <name type="synonym">Thlaspi caerulescens</name>
    <dbReference type="NCBI Taxonomy" id="107243"/>
    <lineage>
        <taxon>Eukaryota</taxon>
        <taxon>Viridiplantae</taxon>
        <taxon>Streptophyta</taxon>
        <taxon>Embryophyta</taxon>
        <taxon>Tracheophyta</taxon>
        <taxon>Spermatophyta</taxon>
        <taxon>Magnoliopsida</taxon>
        <taxon>eudicotyledons</taxon>
        <taxon>Gunneridae</taxon>
        <taxon>Pentapetalae</taxon>
        <taxon>rosids</taxon>
        <taxon>malvids</taxon>
        <taxon>Brassicales</taxon>
        <taxon>Brassicaceae</taxon>
        <taxon>Coluteocarpeae</taxon>
        <taxon>Noccaea</taxon>
    </lineage>
</organism>
<dbReference type="InterPro" id="IPR001810">
    <property type="entry name" value="F-box_dom"/>
</dbReference>
<proteinExistence type="predicted"/>
<dbReference type="InterPro" id="IPR006652">
    <property type="entry name" value="Kelch_1"/>
</dbReference>
<name>A0A1J3GD45_NOCCA</name>
<dbReference type="InterPro" id="IPR050354">
    <property type="entry name" value="F-box/kelch-repeat_ARATH"/>
</dbReference>
<dbReference type="InterPro" id="IPR015915">
    <property type="entry name" value="Kelch-typ_b-propeller"/>
</dbReference>
<dbReference type="Pfam" id="PF00646">
    <property type="entry name" value="F-box"/>
    <property type="match status" value="1"/>
</dbReference>
<evidence type="ECO:0000313" key="4">
    <source>
        <dbReference type="EMBL" id="JAU54095.1"/>
    </source>
</evidence>
<reference evidence="4" key="1">
    <citation type="submission" date="2016-07" db="EMBL/GenBank/DDBJ databases">
        <title>De novo transcriptome assembly of four accessions of the metal hyperaccumulator plant Noccaea caerulescens.</title>
        <authorList>
            <person name="Blande D."/>
            <person name="Halimaa P."/>
            <person name="Tervahauta A.I."/>
            <person name="Aarts M.G."/>
            <person name="Karenlampi S.O."/>
        </authorList>
    </citation>
    <scope>NUCLEOTIDE SEQUENCE</scope>
</reference>
<accession>A0A1J3GD45</accession>
<feature type="region of interest" description="Disordered" evidence="1">
    <location>
        <begin position="1"/>
        <end position="24"/>
    </location>
</feature>
<protein>
    <submittedName>
        <fullName evidence="4">F-box/kelch-repeat protein SKIP6</fullName>
    </submittedName>
</protein>
<feature type="domain" description="FKB95-like N-terminal Kelch" evidence="3">
    <location>
        <begin position="96"/>
        <end position="370"/>
    </location>
</feature>
<dbReference type="PANTHER" id="PTHR24414">
    <property type="entry name" value="F-BOX/KELCH-REPEAT PROTEIN SKIP4"/>
    <property type="match status" value="1"/>
</dbReference>
<dbReference type="AlphaFoldDB" id="A0A1J3GD45"/>
<feature type="compositionally biased region" description="Basic residues" evidence="1">
    <location>
        <begin position="1"/>
        <end position="12"/>
    </location>
</feature>
<dbReference type="SUPFAM" id="SSF117281">
    <property type="entry name" value="Kelch motif"/>
    <property type="match status" value="1"/>
</dbReference>
<evidence type="ECO:0000259" key="3">
    <source>
        <dbReference type="Pfam" id="PF25210"/>
    </source>
</evidence>
<dbReference type="Pfam" id="PF25210">
    <property type="entry name" value="Kelch_FKB95"/>
    <property type="match status" value="1"/>
</dbReference>
<dbReference type="EMBL" id="GEVL01023246">
    <property type="protein sequence ID" value="JAU54095.1"/>
    <property type="molecule type" value="Transcribed_RNA"/>
</dbReference>
<gene>
    <name evidence="4" type="ORF">LE_TR17236_c0_g1_i1_g.55676</name>
</gene>
<feature type="domain" description="F-box" evidence="2">
    <location>
        <begin position="22"/>
        <end position="61"/>
    </location>
</feature>
<evidence type="ECO:0000259" key="2">
    <source>
        <dbReference type="Pfam" id="PF00646"/>
    </source>
</evidence>
<dbReference type="PANTHER" id="PTHR24414:SF172">
    <property type="entry name" value="F-BOX DOMAIN-CONTAINING PROTEIN"/>
    <property type="match status" value="1"/>
</dbReference>
<sequence length="393" mass="44579">MMSNHNPKRRKSTKEGEASPSWSSLPDAVALSCVSRLSKSDLKAVSLVSKRHRSLVASPELCSARTLIGCTEPSFYICLRISPDPIPRWFILTGARRLRPIPSNLFQAPESSSFVVVDWGIYVIGGLVDGNPTSDVWFLDCFSQTWRQVPSMKMARASASASLVDGKIYVFGGCGDDVADSSNWAEVLDPKTQTWRYLKTPKMMMAHSIHQSVVIEKKKVYAVDEDDQSFYFSPNESRSWTRGRRDSEPGNRDNWCAIGKLLYCVGNRGRILWCEPDELDWKEVKGLEELQHSLTGWRHRLGLNRKTYKYKYNKIDVTYDISKLCSNSAGNIVIFWNSIQRMSLELLSAEISLERREEGEVWGKIEWSGALFKLDPLSESYSVKVLYSAPVYS</sequence>
<dbReference type="Gene3D" id="2.120.10.80">
    <property type="entry name" value="Kelch-type beta propeller"/>
    <property type="match status" value="1"/>
</dbReference>